<dbReference type="AlphaFoldDB" id="A0ABC8RA55"/>
<proteinExistence type="inferred from homology"/>
<protein>
    <submittedName>
        <fullName evidence="2">Uncharacterized protein</fullName>
    </submittedName>
</protein>
<keyword evidence="3" id="KW-1185">Reference proteome</keyword>
<dbReference type="Pfam" id="PF04525">
    <property type="entry name" value="LOR"/>
    <property type="match status" value="1"/>
</dbReference>
<sequence>MAKIYPQTLTNSSYMTLERETFTLWMKSLVFHGNGCTVYGSNGEIVYRIDNYYNSKCSDEVYLMDLRGQVLFSIRRKKLNVFGLWDGYKWSSSKVVEERPWFQVRKNSKILRGTMNCEVTLGCDKAKGKCYKIVGLVGKSAFKIMDSEGRLVAQVKQKQSSSGVPLGDDVMTLEVEPQIDHSLIMALVTVYGLINHKL</sequence>
<comment type="similarity">
    <text evidence="1">Belongs to the LOR family.</text>
</comment>
<dbReference type="EMBL" id="CAUOFW020001181">
    <property type="protein sequence ID" value="CAK9141871.1"/>
    <property type="molecule type" value="Genomic_DNA"/>
</dbReference>
<dbReference type="PANTHER" id="PTHR31087">
    <property type="match status" value="1"/>
</dbReference>
<reference evidence="2 3" key="1">
    <citation type="submission" date="2024-02" db="EMBL/GenBank/DDBJ databases">
        <authorList>
            <person name="Vignale AGUSTIN F."/>
            <person name="Sosa J E."/>
            <person name="Modenutti C."/>
        </authorList>
    </citation>
    <scope>NUCLEOTIDE SEQUENCE [LARGE SCALE GENOMIC DNA]</scope>
</reference>
<dbReference type="PANTHER" id="PTHR31087:SF153">
    <property type="entry name" value="PROTEIN LURP-ONE-RELATED 11"/>
    <property type="match status" value="1"/>
</dbReference>
<evidence type="ECO:0000313" key="3">
    <source>
        <dbReference type="Proteomes" id="UP001642360"/>
    </source>
</evidence>
<name>A0ABC8RA55_9AQUA</name>
<dbReference type="InterPro" id="IPR007612">
    <property type="entry name" value="LOR"/>
</dbReference>
<evidence type="ECO:0000313" key="2">
    <source>
        <dbReference type="EMBL" id="CAK9141871.1"/>
    </source>
</evidence>
<dbReference type="InterPro" id="IPR025659">
    <property type="entry name" value="Tubby-like_C"/>
</dbReference>
<dbReference type="SUPFAM" id="SSF54518">
    <property type="entry name" value="Tubby C-terminal domain-like"/>
    <property type="match status" value="1"/>
</dbReference>
<comment type="caution">
    <text evidence="2">The sequence shown here is derived from an EMBL/GenBank/DDBJ whole genome shotgun (WGS) entry which is preliminary data.</text>
</comment>
<evidence type="ECO:0000256" key="1">
    <source>
        <dbReference type="ARBA" id="ARBA00005437"/>
    </source>
</evidence>
<gene>
    <name evidence="2" type="ORF">ILEXP_LOCUS9497</name>
</gene>
<accession>A0ABC8RA55</accession>
<dbReference type="Gene3D" id="2.40.160.200">
    <property type="entry name" value="LURP1-related"/>
    <property type="match status" value="1"/>
</dbReference>
<organism evidence="2 3">
    <name type="scientific">Ilex paraguariensis</name>
    <name type="common">yerba mate</name>
    <dbReference type="NCBI Taxonomy" id="185542"/>
    <lineage>
        <taxon>Eukaryota</taxon>
        <taxon>Viridiplantae</taxon>
        <taxon>Streptophyta</taxon>
        <taxon>Embryophyta</taxon>
        <taxon>Tracheophyta</taxon>
        <taxon>Spermatophyta</taxon>
        <taxon>Magnoliopsida</taxon>
        <taxon>eudicotyledons</taxon>
        <taxon>Gunneridae</taxon>
        <taxon>Pentapetalae</taxon>
        <taxon>asterids</taxon>
        <taxon>campanulids</taxon>
        <taxon>Aquifoliales</taxon>
        <taxon>Aquifoliaceae</taxon>
        <taxon>Ilex</taxon>
    </lineage>
</organism>
<dbReference type="Proteomes" id="UP001642360">
    <property type="component" value="Unassembled WGS sequence"/>
</dbReference>
<dbReference type="InterPro" id="IPR038595">
    <property type="entry name" value="LOR_sf"/>
</dbReference>